<dbReference type="EMBL" id="CAJNOK010002232">
    <property type="protein sequence ID" value="CAF0850795.1"/>
    <property type="molecule type" value="Genomic_DNA"/>
</dbReference>
<evidence type="ECO:0000313" key="2">
    <source>
        <dbReference type="EMBL" id="CAF3636041.1"/>
    </source>
</evidence>
<reference evidence="2" key="1">
    <citation type="submission" date="2021-02" db="EMBL/GenBank/DDBJ databases">
        <authorList>
            <person name="Nowell W R."/>
        </authorList>
    </citation>
    <scope>NUCLEOTIDE SEQUENCE</scope>
</reference>
<gene>
    <name evidence="1" type="ORF">OVA965_LOCUS7132</name>
    <name evidence="2" type="ORF">TMI583_LOCUS7128</name>
</gene>
<dbReference type="AlphaFoldDB" id="A0A8S2HF70"/>
<evidence type="ECO:0000313" key="1">
    <source>
        <dbReference type="EMBL" id="CAF0850795.1"/>
    </source>
</evidence>
<organism evidence="2 3">
    <name type="scientific">Didymodactylos carnosus</name>
    <dbReference type="NCBI Taxonomy" id="1234261"/>
    <lineage>
        <taxon>Eukaryota</taxon>
        <taxon>Metazoa</taxon>
        <taxon>Spiralia</taxon>
        <taxon>Gnathifera</taxon>
        <taxon>Rotifera</taxon>
        <taxon>Eurotatoria</taxon>
        <taxon>Bdelloidea</taxon>
        <taxon>Philodinida</taxon>
        <taxon>Philodinidae</taxon>
        <taxon>Didymodactylos</taxon>
    </lineage>
</organism>
<dbReference type="Proteomes" id="UP000682733">
    <property type="component" value="Unassembled WGS sequence"/>
</dbReference>
<accession>A0A8S2HF70</accession>
<name>A0A8S2HF70_9BILA</name>
<proteinExistence type="predicted"/>
<evidence type="ECO:0000313" key="3">
    <source>
        <dbReference type="Proteomes" id="UP000682733"/>
    </source>
</evidence>
<dbReference type="Proteomes" id="UP000677228">
    <property type="component" value="Unassembled WGS sequence"/>
</dbReference>
<sequence length="197" mass="23185">MEKTSSSYMRVAQRDQWNLLGIEWTIQKSYLKVFLKLMAASIFREHQSFRDINYMYELDNRYGEKWWSINGGYCIRHSLSYKQFGCSSYDSSMLDSYVYYVEYVLTHALDADCNYNSPTTCQALINTGCKTTHLYYSSQGAILTSYLQMLFRKQRNWSIREPGYLDFIKNTNLKCRGQQAISDEIGVSTQELHVFEK</sequence>
<protein>
    <submittedName>
        <fullName evidence="2">Uncharacterized protein</fullName>
    </submittedName>
</protein>
<comment type="caution">
    <text evidence="2">The sequence shown here is derived from an EMBL/GenBank/DDBJ whole genome shotgun (WGS) entry which is preliminary data.</text>
</comment>
<dbReference type="EMBL" id="CAJOBA010002232">
    <property type="protein sequence ID" value="CAF3636041.1"/>
    <property type="molecule type" value="Genomic_DNA"/>
</dbReference>